<keyword evidence="2" id="KW-1185">Reference proteome</keyword>
<proteinExistence type="predicted"/>
<evidence type="ECO:0000313" key="2">
    <source>
        <dbReference type="Proteomes" id="UP000183832"/>
    </source>
</evidence>
<dbReference type="EMBL" id="CVRI01000019">
    <property type="protein sequence ID" value="CRK90426.1"/>
    <property type="molecule type" value="Genomic_DNA"/>
</dbReference>
<reference evidence="1 2" key="1">
    <citation type="submission" date="2015-04" db="EMBL/GenBank/DDBJ databases">
        <authorList>
            <person name="Syromyatnikov M.Y."/>
            <person name="Popov V.N."/>
        </authorList>
    </citation>
    <scope>NUCLEOTIDE SEQUENCE [LARGE SCALE GENOMIC DNA]</scope>
</reference>
<dbReference type="AlphaFoldDB" id="A0A1J1HSB4"/>
<gene>
    <name evidence="1" type="ORF">CLUMA_CG004181</name>
</gene>
<organism evidence="1 2">
    <name type="scientific">Clunio marinus</name>
    <dbReference type="NCBI Taxonomy" id="568069"/>
    <lineage>
        <taxon>Eukaryota</taxon>
        <taxon>Metazoa</taxon>
        <taxon>Ecdysozoa</taxon>
        <taxon>Arthropoda</taxon>
        <taxon>Hexapoda</taxon>
        <taxon>Insecta</taxon>
        <taxon>Pterygota</taxon>
        <taxon>Neoptera</taxon>
        <taxon>Endopterygota</taxon>
        <taxon>Diptera</taxon>
        <taxon>Nematocera</taxon>
        <taxon>Chironomoidea</taxon>
        <taxon>Chironomidae</taxon>
        <taxon>Clunio</taxon>
    </lineage>
</organism>
<accession>A0A1J1HSB4</accession>
<name>A0A1J1HSB4_9DIPT</name>
<evidence type="ECO:0000313" key="1">
    <source>
        <dbReference type="EMBL" id="CRK90426.1"/>
    </source>
</evidence>
<sequence length="108" mass="12841">MTIQRVSVTDSITCDPILNIVNLERNAACRYVHAKNKSQRLSLEPDRKSFQLFWHKPKRKIFKKRVIKIIFDLLRVTCSSPVKFMRLYLQRFLTSVTKIHLNNFVIHV</sequence>
<dbReference type="Proteomes" id="UP000183832">
    <property type="component" value="Unassembled WGS sequence"/>
</dbReference>
<protein>
    <submittedName>
        <fullName evidence="1">CLUMA_CG004181, isoform A</fullName>
    </submittedName>
</protein>